<name>A0A4R5AJG5_9ACTN</name>
<dbReference type="OrthoDB" id="5180583at2"/>
<keyword evidence="2" id="KW-0472">Membrane</keyword>
<feature type="compositionally biased region" description="Basic residues" evidence="1">
    <location>
        <begin position="1"/>
        <end position="13"/>
    </location>
</feature>
<reference evidence="3 4" key="1">
    <citation type="submission" date="2019-02" db="EMBL/GenBank/DDBJ databases">
        <title>Draft genome sequences of novel Actinobacteria.</title>
        <authorList>
            <person name="Sahin N."/>
            <person name="Ay H."/>
            <person name="Saygin H."/>
        </authorList>
    </citation>
    <scope>NUCLEOTIDE SEQUENCE [LARGE SCALE GENOMIC DNA]</scope>
    <source>
        <strain evidence="3 4">8K307</strain>
    </source>
</reference>
<feature type="region of interest" description="Disordered" evidence="1">
    <location>
        <begin position="297"/>
        <end position="348"/>
    </location>
</feature>
<feature type="transmembrane region" description="Helical" evidence="2">
    <location>
        <begin position="149"/>
        <end position="169"/>
    </location>
</feature>
<organism evidence="3 4">
    <name type="scientific">Jiangella aurantiaca</name>
    <dbReference type="NCBI Taxonomy" id="2530373"/>
    <lineage>
        <taxon>Bacteria</taxon>
        <taxon>Bacillati</taxon>
        <taxon>Actinomycetota</taxon>
        <taxon>Actinomycetes</taxon>
        <taxon>Jiangellales</taxon>
        <taxon>Jiangellaceae</taxon>
        <taxon>Jiangella</taxon>
    </lineage>
</organism>
<dbReference type="Pfam" id="PF05552">
    <property type="entry name" value="MS_channel_1st_1"/>
    <property type="match status" value="2"/>
</dbReference>
<evidence type="ECO:0000256" key="1">
    <source>
        <dbReference type="SAM" id="MobiDB-lite"/>
    </source>
</evidence>
<dbReference type="EMBL" id="SMLB01000005">
    <property type="protein sequence ID" value="TDD71690.1"/>
    <property type="molecule type" value="Genomic_DNA"/>
</dbReference>
<dbReference type="AlphaFoldDB" id="A0A4R5AJG5"/>
<evidence type="ECO:0008006" key="5">
    <source>
        <dbReference type="Google" id="ProtNLM"/>
    </source>
</evidence>
<accession>A0A4R5AJG5</accession>
<feature type="transmembrane region" description="Helical" evidence="2">
    <location>
        <begin position="184"/>
        <end position="209"/>
    </location>
</feature>
<keyword evidence="2" id="KW-1133">Transmembrane helix</keyword>
<gene>
    <name evidence="3" type="ORF">E1262_06050</name>
</gene>
<dbReference type="PANTHER" id="PTHR30221:SF1">
    <property type="entry name" value="SMALL-CONDUCTANCE MECHANOSENSITIVE CHANNEL"/>
    <property type="match status" value="1"/>
</dbReference>
<sequence>MTSHRRSRHGGLRRGRDLRSTGNVRRCADNSHTSLGRSAEQIGIAMIRSPAGTMFGAPSRQGGRHGMPTSVRTENFVDQLGDSFSRLGSDIGDFVPRLVVALLLLLVGHWVAKLIRRLLTAGLNKIGAGRLTEAAGLENTLRQAGTSGVALIGQVAYFLIFIIFVQIAAEVLEIDELTSMLNLLIAYLPLVAVALLVLFVAAAIANWAANVVRPFAESRNMSWVSSAVRIGVLIIGILAAFDTLNFAPSVTSKIENTLLQYLPLAILAAATIAFGVGGINTAREWWKKLSPSTFGSPMGRTATASAHGSPAAGAPASGAPGSAAPADPPGPSLFGDEEPPPTEPRPGA</sequence>
<keyword evidence="2" id="KW-0812">Transmembrane</keyword>
<comment type="caution">
    <text evidence="3">The sequence shown here is derived from an EMBL/GenBank/DDBJ whole genome shotgun (WGS) entry which is preliminary data.</text>
</comment>
<proteinExistence type="predicted"/>
<feature type="transmembrane region" description="Helical" evidence="2">
    <location>
        <begin position="221"/>
        <end position="241"/>
    </location>
</feature>
<dbReference type="Proteomes" id="UP000295217">
    <property type="component" value="Unassembled WGS sequence"/>
</dbReference>
<protein>
    <recommendedName>
        <fullName evidence="5">Mechanosensitive ion channel</fullName>
    </recommendedName>
</protein>
<evidence type="ECO:0000313" key="4">
    <source>
        <dbReference type="Proteomes" id="UP000295217"/>
    </source>
</evidence>
<feature type="region of interest" description="Disordered" evidence="1">
    <location>
        <begin position="1"/>
        <end position="35"/>
    </location>
</feature>
<keyword evidence="4" id="KW-1185">Reference proteome</keyword>
<feature type="compositionally biased region" description="Low complexity" evidence="1">
    <location>
        <begin position="302"/>
        <end position="325"/>
    </location>
</feature>
<dbReference type="GO" id="GO:0008381">
    <property type="term" value="F:mechanosensitive monoatomic ion channel activity"/>
    <property type="evidence" value="ECO:0007669"/>
    <property type="project" value="InterPro"/>
</dbReference>
<dbReference type="PANTHER" id="PTHR30221">
    <property type="entry name" value="SMALL-CONDUCTANCE MECHANOSENSITIVE CHANNEL"/>
    <property type="match status" value="1"/>
</dbReference>
<dbReference type="InterPro" id="IPR045275">
    <property type="entry name" value="MscS_archaea/bacteria_type"/>
</dbReference>
<evidence type="ECO:0000313" key="3">
    <source>
        <dbReference type="EMBL" id="TDD71690.1"/>
    </source>
</evidence>
<dbReference type="InterPro" id="IPR008910">
    <property type="entry name" value="MSC_TM_helix"/>
</dbReference>
<feature type="transmembrane region" description="Helical" evidence="2">
    <location>
        <begin position="261"/>
        <end position="282"/>
    </location>
</feature>
<evidence type="ECO:0000256" key="2">
    <source>
        <dbReference type="SAM" id="Phobius"/>
    </source>
</evidence>